<dbReference type="PANTHER" id="PTHR10851">
    <property type="entry name" value="PYRIDOXINE-5-PHOSPHATE OXIDASE"/>
    <property type="match status" value="1"/>
</dbReference>
<evidence type="ECO:0000256" key="3">
    <source>
        <dbReference type="ARBA" id="ARBA00022630"/>
    </source>
</evidence>
<reference evidence="9 10" key="2">
    <citation type="submission" date="2021-02" db="EMBL/GenBank/DDBJ databases">
        <title>Sulfurospirillum tamanensis sp. nov.</title>
        <authorList>
            <person name="Frolova A."/>
            <person name="Merkel A."/>
            <person name="Slobodkin A."/>
        </authorList>
    </citation>
    <scope>NUCLEOTIDE SEQUENCE [LARGE SCALE GENOMIC DNA]</scope>
    <source>
        <strain evidence="9 10">T05b</strain>
    </source>
</reference>
<dbReference type="Gene3D" id="2.30.110.10">
    <property type="entry name" value="Electron Transport, Fmn-binding Protein, Chain A"/>
    <property type="match status" value="1"/>
</dbReference>
<evidence type="ECO:0000313" key="10">
    <source>
        <dbReference type="Proteomes" id="UP000703590"/>
    </source>
</evidence>
<dbReference type="Pfam" id="PF01243">
    <property type="entry name" value="PNPOx_N"/>
    <property type="match status" value="1"/>
</dbReference>
<evidence type="ECO:0000313" key="9">
    <source>
        <dbReference type="EMBL" id="MBN2963798.1"/>
    </source>
</evidence>
<proteinExistence type="inferred from homology"/>
<organism evidence="9 10">
    <name type="scientific">Sulfurospirillum tamanense</name>
    <dbReference type="NCBI Taxonomy" id="2813362"/>
    <lineage>
        <taxon>Bacteria</taxon>
        <taxon>Pseudomonadati</taxon>
        <taxon>Campylobacterota</taxon>
        <taxon>Epsilonproteobacteria</taxon>
        <taxon>Campylobacterales</taxon>
        <taxon>Sulfurospirillaceae</taxon>
        <taxon>Sulfurospirillum</taxon>
    </lineage>
</organism>
<dbReference type="EMBL" id="JAFHKK010000004">
    <property type="protein sequence ID" value="MBN2963798.1"/>
    <property type="molecule type" value="Genomic_DNA"/>
</dbReference>
<evidence type="ECO:0000256" key="5">
    <source>
        <dbReference type="ARBA" id="ARBA00023002"/>
    </source>
</evidence>
<sequence length="211" mass="24447">MKENLFSMRKEYTSPPLHVKDLNSDPFVQFHAWFEEAKPLLEPNAMTLATVDTQGKPTMRTVLLKYFDTEGFVFFSNYTSKKAQDLAHNPHAAVHFAWLGQERQVEICGRVEKISRTESLRYFLSRPRGSQLGAWVSDQSQVISTRALLEAKFAQLKAKFAKGEVPLPDFWGGYKLFPTSFEFWQGGGDRLHDRFEYTYYENVWHLARLAP</sequence>
<feature type="domain" description="Pyridoxine 5'-phosphate oxidase dimerisation C-terminal" evidence="8">
    <location>
        <begin position="171"/>
        <end position="211"/>
    </location>
</feature>
<comment type="caution">
    <text evidence="9">The sequence shown here is derived from an EMBL/GenBank/DDBJ whole genome shotgun (WGS) entry which is preliminary data.</text>
</comment>
<keyword evidence="5 9" id="KW-0560">Oxidoreductase</keyword>
<keyword evidence="4" id="KW-0288">FMN</keyword>
<dbReference type="PROSITE" id="PS01064">
    <property type="entry name" value="PYRIDOX_OXIDASE"/>
    <property type="match status" value="1"/>
</dbReference>
<dbReference type="RefSeq" id="WP_205458255.1">
    <property type="nucleotide sequence ID" value="NZ_JAFHKK010000004.1"/>
</dbReference>
<keyword evidence="3" id="KW-0285">Flavoprotein</keyword>
<name>A0ABS2WQ79_9BACT</name>
<evidence type="ECO:0000259" key="8">
    <source>
        <dbReference type="Pfam" id="PF10590"/>
    </source>
</evidence>
<dbReference type="InterPro" id="IPR019576">
    <property type="entry name" value="Pyridoxamine_oxidase_dimer_C"/>
</dbReference>
<evidence type="ECO:0000256" key="2">
    <source>
        <dbReference type="ARBA" id="ARBA00007301"/>
    </source>
</evidence>
<dbReference type="InterPro" id="IPR011576">
    <property type="entry name" value="Pyridox_Oxase_N"/>
</dbReference>
<dbReference type="NCBIfam" id="NF004231">
    <property type="entry name" value="PRK05679.1"/>
    <property type="match status" value="1"/>
</dbReference>
<evidence type="ECO:0000256" key="6">
    <source>
        <dbReference type="NCBIfam" id="TIGR00558"/>
    </source>
</evidence>
<protein>
    <recommendedName>
        <fullName evidence="6">Pyridoxamine 5'-phosphate oxidase</fullName>
        <ecNumber evidence="6">1.4.3.5</ecNumber>
    </recommendedName>
</protein>
<dbReference type="NCBIfam" id="TIGR00558">
    <property type="entry name" value="pdxH"/>
    <property type="match status" value="1"/>
</dbReference>
<dbReference type="Pfam" id="PF10590">
    <property type="entry name" value="PNP_phzG_C"/>
    <property type="match status" value="1"/>
</dbReference>
<dbReference type="PIRSF" id="PIRSF000190">
    <property type="entry name" value="Pyd_amn-ph_oxd"/>
    <property type="match status" value="1"/>
</dbReference>
<reference evidence="9 10" key="3">
    <citation type="submission" date="2021-02" db="EMBL/GenBank/DDBJ databases">
        <authorList>
            <person name="Merkel A.Y."/>
        </authorList>
    </citation>
    <scope>NUCLEOTIDE SEQUENCE [LARGE SCALE GENOMIC DNA]</scope>
    <source>
        <strain evidence="9 10">T05b</strain>
    </source>
</reference>
<keyword evidence="10" id="KW-1185">Reference proteome</keyword>
<dbReference type="EC" id="1.4.3.5" evidence="6"/>
<reference evidence="10" key="1">
    <citation type="submission" date="2021-02" db="EMBL/GenBank/DDBJ databases">
        <title>Sulfurospirillum tamanensis sp. nov.</title>
        <authorList>
            <person name="Merkel A.Y."/>
        </authorList>
    </citation>
    <scope>NUCLEOTIDE SEQUENCE [LARGE SCALE GENOMIC DNA]</scope>
    <source>
        <strain evidence="10">T05b</strain>
    </source>
</reference>
<dbReference type="InterPro" id="IPR000659">
    <property type="entry name" value="Pyridox_Oxase"/>
</dbReference>
<dbReference type="HAMAP" id="MF_01629">
    <property type="entry name" value="PdxH"/>
    <property type="match status" value="1"/>
</dbReference>
<comment type="similarity">
    <text evidence="2">Belongs to the pyridoxamine 5'-phosphate oxidase family.</text>
</comment>
<dbReference type="InterPro" id="IPR019740">
    <property type="entry name" value="Pyridox_Oxase_CS"/>
</dbReference>
<dbReference type="PANTHER" id="PTHR10851:SF0">
    <property type="entry name" value="PYRIDOXINE-5'-PHOSPHATE OXIDASE"/>
    <property type="match status" value="1"/>
</dbReference>
<dbReference type="GO" id="GO:0004733">
    <property type="term" value="F:pyridoxamine phosphate oxidase activity"/>
    <property type="evidence" value="ECO:0007669"/>
    <property type="project" value="UniProtKB-EC"/>
</dbReference>
<gene>
    <name evidence="9" type="primary">pdxH</name>
    <name evidence="9" type="ORF">JWV37_03305</name>
</gene>
<evidence type="ECO:0000256" key="1">
    <source>
        <dbReference type="ARBA" id="ARBA00001917"/>
    </source>
</evidence>
<dbReference type="Proteomes" id="UP000703590">
    <property type="component" value="Unassembled WGS sequence"/>
</dbReference>
<comment type="cofactor">
    <cofactor evidence="1">
        <name>FMN</name>
        <dbReference type="ChEBI" id="CHEBI:58210"/>
    </cofactor>
</comment>
<evidence type="ECO:0000259" key="7">
    <source>
        <dbReference type="Pfam" id="PF01243"/>
    </source>
</evidence>
<dbReference type="SUPFAM" id="SSF50475">
    <property type="entry name" value="FMN-binding split barrel"/>
    <property type="match status" value="1"/>
</dbReference>
<feature type="domain" description="Pyridoxamine 5'-phosphate oxidase N-terminal" evidence="7">
    <location>
        <begin position="38"/>
        <end position="157"/>
    </location>
</feature>
<evidence type="ECO:0000256" key="4">
    <source>
        <dbReference type="ARBA" id="ARBA00022643"/>
    </source>
</evidence>
<dbReference type="InterPro" id="IPR012349">
    <property type="entry name" value="Split_barrel_FMN-bd"/>
</dbReference>
<accession>A0ABS2WQ79</accession>